<comment type="pathway">
    <text evidence="9">Protein modification; lipoprotein biosynthesis (N-acyl transfer).</text>
</comment>
<dbReference type="EMBL" id="LAZL01000010">
    <property type="protein sequence ID" value="KMT65606.1"/>
    <property type="molecule type" value="Genomic_DNA"/>
</dbReference>
<dbReference type="STRING" id="1513271.XM47_07870"/>
<evidence type="ECO:0000256" key="7">
    <source>
        <dbReference type="ARBA" id="ARBA00023136"/>
    </source>
</evidence>
<organism evidence="11 12">
    <name type="scientific">Catenovulum maritimum</name>
    <dbReference type="NCBI Taxonomy" id="1513271"/>
    <lineage>
        <taxon>Bacteria</taxon>
        <taxon>Pseudomonadati</taxon>
        <taxon>Pseudomonadota</taxon>
        <taxon>Gammaproteobacteria</taxon>
        <taxon>Alteromonadales</taxon>
        <taxon>Alteromonadaceae</taxon>
        <taxon>Catenovulum</taxon>
    </lineage>
</organism>
<evidence type="ECO:0000256" key="4">
    <source>
        <dbReference type="ARBA" id="ARBA00022679"/>
    </source>
</evidence>
<proteinExistence type="inferred from homology"/>
<dbReference type="PANTHER" id="PTHR38686:SF1">
    <property type="entry name" value="APOLIPOPROTEIN N-ACYLTRANSFERASE"/>
    <property type="match status" value="1"/>
</dbReference>
<dbReference type="PANTHER" id="PTHR38686">
    <property type="entry name" value="APOLIPOPROTEIN N-ACYLTRANSFERASE"/>
    <property type="match status" value="1"/>
</dbReference>
<keyword evidence="5 9" id="KW-0812">Transmembrane</keyword>
<dbReference type="GO" id="GO:0005886">
    <property type="term" value="C:plasma membrane"/>
    <property type="evidence" value="ECO:0007669"/>
    <property type="project" value="UniProtKB-SubCell"/>
</dbReference>
<evidence type="ECO:0000256" key="1">
    <source>
        <dbReference type="ARBA" id="ARBA00004651"/>
    </source>
</evidence>
<gene>
    <name evidence="9" type="primary">lnt</name>
    <name evidence="11" type="ORF">XM47_07870</name>
</gene>
<feature type="domain" description="CN hydrolase" evidence="10">
    <location>
        <begin position="218"/>
        <end position="470"/>
    </location>
</feature>
<dbReference type="AlphaFoldDB" id="A0A0J8JM08"/>
<accession>A0A0J8JM08</accession>
<feature type="transmembrane region" description="Helical" evidence="9">
    <location>
        <begin position="476"/>
        <end position="498"/>
    </location>
</feature>
<feature type="transmembrane region" description="Helical" evidence="9">
    <location>
        <begin position="156"/>
        <end position="176"/>
    </location>
</feature>
<keyword evidence="7 9" id="KW-0472">Membrane</keyword>
<dbReference type="PROSITE" id="PS50263">
    <property type="entry name" value="CN_HYDROLASE"/>
    <property type="match status" value="1"/>
</dbReference>
<protein>
    <recommendedName>
        <fullName evidence="9">Apolipoprotein N-acyltransferase</fullName>
        <shortName evidence="9">ALP N-acyltransferase</shortName>
        <ecNumber evidence="9">2.3.1.269</ecNumber>
    </recommendedName>
</protein>
<dbReference type="OrthoDB" id="9804277at2"/>
<comment type="caution">
    <text evidence="11">The sequence shown here is derived from an EMBL/GenBank/DDBJ whole genome shotgun (WGS) entry which is preliminary data.</text>
</comment>
<dbReference type="Gene3D" id="3.60.110.10">
    <property type="entry name" value="Carbon-nitrogen hydrolase"/>
    <property type="match status" value="1"/>
</dbReference>
<evidence type="ECO:0000256" key="9">
    <source>
        <dbReference type="HAMAP-Rule" id="MF_01148"/>
    </source>
</evidence>
<keyword evidence="3 9" id="KW-1003">Cell membrane</keyword>
<dbReference type="SUPFAM" id="SSF56317">
    <property type="entry name" value="Carbon-nitrogen hydrolase"/>
    <property type="match status" value="1"/>
</dbReference>
<reference evidence="11 12" key="1">
    <citation type="submission" date="2015-04" db="EMBL/GenBank/DDBJ databases">
        <title>Draft Genome Sequence of the Novel Agar-Digesting Marine Bacterium Q1.</title>
        <authorList>
            <person name="Li Y."/>
            <person name="Li D."/>
            <person name="Chen G."/>
            <person name="Du Z."/>
        </authorList>
    </citation>
    <scope>NUCLEOTIDE SEQUENCE [LARGE SCALE GENOMIC DNA]</scope>
    <source>
        <strain evidence="11 12">Q1</strain>
    </source>
</reference>
<feature type="transmembrane region" description="Helical" evidence="9">
    <location>
        <begin position="55"/>
        <end position="74"/>
    </location>
</feature>
<dbReference type="EC" id="2.3.1.269" evidence="9"/>
<evidence type="ECO:0000313" key="12">
    <source>
        <dbReference type="Proteomes" id="UP000037600"/>
    </source>
</evidence>
<evidence type="ECO:0000256" key="2">
    <source>
        <dbReference type="ARBA" id="ARBA00010065"/>
    </source>
</evidence>
<dbReference type="InterPro" id="IPR003010">
    <property type="entry name" value="C-N_Hydrolase"/>
</dbReference>
<dbReference type="Pfam" id="PF00795">
    <property type="entry name" value="CN_hydrolase"/>
    <property type="match status" value="1"/>
</dbReference>
<comment type="similarity">
    <text evidence="2 9">Belongs to the CN hydrolase family. Apolipoprotein N-acyltransferase subfamily.</text>
</comment>
<dbReference type="HAMAP" id="MF_01148">
    <property type="entry name" value="Lnt"/>
    <property type="match status" value="1"/>
</dbReference>
<comment type="subcellular location">
    <subcellularLocation>
        <location evidence="1 9">Cell membrane</location>
        <topology evidence="1 9">Multi-pass membrane protein</topology>
    </subcellularLocation>
</comment>
<comment type="catalytic activity">
    <reaction evidence="9">
        <text>N-terminal S-1,2-diacyl-sn-glyceryl-L-cysteinyl-[lipoprotein] + a glycerophospholipid = N-acyl-S-1,2-diacyl-sn-glyceryl-L-cysteinyl-[lipoprotein] + a 2-acyl-sn-glycero-3-phospholipid + H(+)</text>
        <dbReference type="Rhea" id="RHEA:48228"/>
        <dbReference type="Rhea" id="RHEA-COMP:14681"/>
        <dbReference type="Rhea" id="RHEA-COMP:14684"/>
        <dbReference type="ChEBI" id="CHEBI:15378"/>
        <dbReference type="ChEBI" id="CHEBI:136912"/>
        <dbReference type="ChEBI" id="CHEBI:140656"/>
        <dbReference type="ChEBI" id="CHEBI:140657"/>
        <dbReference type="ChEBI" id="CHEBI:140660"/>
        <dbReference type="EC" id="2.3.1.269"/>
    </reaction>
</comment>
<feature type="transmembrane region" description="Helical" evidence="9">
    <location>
        <begin position="183"/>
        <end position="200"/>
    </location>
</feature>
<dbReference type="NCBIfam" id="TIGR00546">
    <property type="entry name" value="lnt"/>
    <property type="match status" value="1"/>
</dbReference>
<comment type="function">
    <text evidence="9">Catalyzes the phospholipid dependent N-acylation of the N-terminal cysteine of apolipoprotein, the last step in lipoprotein maturation.</text>
</comment>
<evidence type="ECO:0000256" key="3">
    <source>
        <dbReference type="ARBA" id="ARBA00022475"/>
    </source>
</evidence>
<dbReference type="Proteomes" id="UP000037600">
    <property type="component" value="Unassembled WGS sequence"/>
</dbReference>
<dbReference type="CDD" id="cd07571">
    <property type="entry name" value="ALP_N-acyl_transferase"/>
    <property type="match status" value="1"/>
</dbReference>
<dbReference type="Pfam" id="PF20154">
    <property type="entry name" value="LNT_N"/>
    <property type="match status" value="1"/>
</dbReference>
<dbReference type="RefSeq" id="WP_048691408.1">
    <property type="nucleotide sequence ID" value="NZ_KQ130487.1"/>
</dbReference>
<dbReference type="PATRIC" id="fig|1513271.3.peg.1607"/>
<evidence type="ECO:0000256" key="5">
    <source>
        <dbReference type="ARBA" id="ARBA00022692"/>
    </source>
</evidence>
<dbReference type="GO" id="GO:0042158">
    <property type="term" value="P:lipoprotein biosynthetic process"/>
    <property type="evidence" value="ECO:0007669"/>
    <property type="project" value="UniProtKB-UniRule"/>
</dbReference>
<evidence type="ECO:0000313" key="11">
    <source>
        <dbReference type="EMBL" id="KMT65606.1"/>
    </source>
</evidence>
<keyword evidence="8 9" id="KW-0012">Acyltransferase</keyword>
<dbReference type="UniPathway" id="UPA00666"/>
<feature type="transmembrane region" description="Helical" evidence="9">
    <location>
        <begin position="30"/>
        <end position="48"/>
    </location>
</feature>
<evidence type="ECO:0000256" key="8">
    <source>
        <dbReference type="ARBA" id="ARBA00023315"/>
    </source>
</evidence>
<dbReference type="InterPro" id="IPR004563">
    <property type="entry name" value="Apolipo_AcylTrfase"/>
</dbReference>
<sequence>MKLSATWLSLLLFLAGLTSSLAFAPFNHFWLVFLLFPALFYTCFNTNLKQAAKYAFSFSLGWFLSGIGWVFVSLDNFGGMPFIVSAAMILALAAYLAIYFTAAISLSHYLQKFSQYAIYTLPAFWCLFEWLRSLVLTGFPWLSIGYSQLNSPLSVMVPYVGEIGLTFSIILISVISAKHYSKLQIILPMLVSIVLISALLPNQTATTSDKNSVKLTLVQGNILQENRWDPEFLWPVMEAYQDLSRPYYGDSDIIIWPEAAIPAVEPIAQDYLLNLDKATGYNNTALITGIINYQQYSNEFFNSLIVLGNQNYRSGKGHYQYGHDNRYNKHHLLPIGEFIPFEQWLRGISPLFDLPFSSFNRGEYIQADLKANGFNVMAAICYEIVFPQQIKANLKPDTDFILTVSNDAWFGESHGPHQHLEIAQMRALEFGIPVVRVTNTGITAIIDELGQIQAQSPQFEEHILQHRLTLNRVDTLYLKLGNLPIIIISALMLLAIFIHAIREKHMLKITTERLKVDNGNI</sequence>
<dbReference type="GO" id="GO:0016410">
    <property type="term" value="F:N-acyltransferase activity"/>
    <property type="evidence" value="ECO:0007669"/>
    <property type="project" value="UniProtKB-UniRule"/>
</dbReference>
<evidence type="ECO:0000256" key="6">
    <source>
        <dbReference type="ARBA" id="ARBA00022989"/>
    </source>
</evidence>
<keyword evidence="4 9" id="KW-0808">Transferase</keyword>
<feature type="transmembrane region" description="Helical" evidence="9">
    <location>
        <begin position="80"/>
        <end position="104"/>
    </location>
</feature>
<dbReference type="InterPro" id="IPR036526">
    <property type="entry name" value="C-N_Hydrolase_sf"/>
</dbReference>
<keyword evidence="12" id="KW-1185">Reference proteome</keyword>
<feature type="transmembrane region" description="Helical" evidence="9">
    <location>
        <begin position="116"/>
        <end position="136"/>
    </location>
</feature>
<name>A0A0J8JM08_9ALTE</name>
<keyword evidence="6 9" id="KW-1133">Transmembrane helix</keyword>
<evidence type="ECO:0000259" key="10">
    <source>
        <dbReference type="PROSITE" id="PS50263"/>
    </source>
</evidence>
<dbReference type="InterPro" id="IPR045378">
    <property type="entry name" value="LNT_N"/>
</dbReference>